<gene>
    <name evidence="2" type="ORF">C9I47_2976</name>
</gene>
<organism evidence="2 3">
    <name type="scientific">Marilutibacter maris</name>
    <dbReference type="NCBI Taxonomy" id="1605891"/>
    <lineage>
        <taxon>Bacteria</taxon>
        <taxon>Pseudomonadati</taxon>
        <taxon>Pseudomonadota</taxon>
        <taxon>Gammaproteobacteria</taxon>
        <taxon>Lysobacterales</taxon>
        <taxon>Lysobacteraceae</taxon>
        <taxon>Marilutibacter</taxon>
    </lineage>
</organism>
<dbReference type="CDD" id="cd01832">
    <property type="entry name" value="SGNH_hydrolase_like_1"/>
    <property type="match status" value="1"/>
</dbReference>
<dbReference type="Proteomes" id="UP000249447">
    <property type="component" value="Chromosome"/>
</dbReference>
<dbReference type="SUPFAM" id="SSF52266">
    <property type="entry name" value="SGNH hydrolase"/>
    <property type="match status" value="1"/>
</dbReference>
<keyword evidence="3" id="KW-1185">Reference proteome</keyword>
<evidence type="ECO:0000259" key="1">
    <source>
        <dbReference type="Pfam" id="PF13472"/>
    </source>
</evidence>
<sequence>MADRHVRRWAETALATARRAFGAGHPLVAALVTTALLAACAGPTRPKEPTMTPTPYLALGDSYTIGEAVAEDDRWPVRLAAALRDEGVALADPRIIATTGWTTDELAEALDAAEPLGEWGFVSLLIGVNNQYRGRSLDNYRSEFDALLVRAIGYAGGRADRVMVLSIPDWGVTPFGERDDRGVDAIGAEIDAFNAAARELCAARGVVFVDITPVSREHGAEPAMVAEDGLHPSASMYAEWTRVALPVARGLLAD</sequence>
<dbReference type="AlphaFoldDB" id="A0A2U9TBA1"/>
<evidence type="ECO:0000313" key="2">
    <source>
        <dbReference type="EMBL" id="AWV08645.1"/>
    </source>
</evidence>
<accession>A0A2U9TBA1</accession>
<dbReference type="EMBL" id="CP029843">
    <property type="protein sequence ID" value="AWV08645.1"/>
    <property type="molecule type" value="Genomic_DNA"/>
</dbReference>
<evidence type="ECO:0000313" key="3">
    <source>
        <dbReference type="Proteomes" id="UP000249447"/>
    </source>
</evidence>
<feature type="domain" description="SGNH hydrolase-type esterase" evidence="1">
    <location>
        <begin position="58"/>
        <end position="238"/>
    </location>
</feature>
<reference evidence="2 3" key="1">
    <citation type="submission" date="2018-05" db="EMBL/GenBank/DDBJ databases">
        <title>The complete genome of Lysobacter maris HZ9B, a marine bacterium antagonistic against terrestrial plant pathogens.</title>
        <authorList>
            <person name="Zhang X.-Q."/>
        </authorList>
    </citation>
    <scope>NUCLEOTIDE SEQUENCE [LARGE SCALE GENOMIC DNA]</scope>
    <source>
        <strain evidence="2 3">HZ9B</strain>
    </source>
</reference>
<dbReference type="InterPro" id="IPR036514">
    <property type="entry name" value="SGNH_hydro_sf"/>
</dbReference>
<dbReference type="Gene3D" id="3.40.50.1110">
    <property type="entry name" value="SGNH hydrolase"/>
    <property type="match status" value="1"/>
</dbReference>
<dbReference type="KEGG" id="lmb:C9I47_2976"/>
<dbReference type="Pfam" id="PF13472">
    <property type="entry name" value="Lipase_GDSL_2"/>
    <property type="match status" value="1"/>
</dbReference>
<protein>
    <submittedName>
        <fullName evidence="2">Lysophospholipase</fullName>
    </submittedName>
</protein>
<name>A0A2U9TBA1_9GAMM</name>
<dbReference type="InterPro" id="IPR013830">
    <property type="entry name" value="SGNH_hydro"/>
</dbReference>
<proteinExistence type="predicted"/>
<dbReference type="GO" id="GO:0016788">
    <property type="term" value="F:hydrolase activity, acting on ester bonds"/>
    <property type="evidence" value="ECO:0007669"/>
    <property type="project" value="UniProtKB-ARBA"/>
</dbReference>